<evidence type="ECO:0000313" key="9">
    <source>
        <dbReference type="EMBL" id="KAF3808209.1"/>
    </source>
</evidence>
<dbReference type="PANTHER" id="PTHR33048:SF167">
    <property type="entry name" value="INTEGRAL MEMBRANE PROTEIN"/>
    <property type="match status" value="1"/>
</dbReference>
<feature type="transmembrane region" description="Helical" evidence="7">
    <location>
        <begin position="223"/>
        <end position="245"/>
    </location>
</feature>
<comment type="caution">
    <text evidence="9">The sequence shown here is derived from an EMBL/GenBank/DDBJ whole genome shotgun (WGS) entry which is preliminary data.</text>
</comment>
<feature type="transmembrane region" description="Helical" evidence="7">
    <location>
        <begin position="193"/>
        <end position="211"/>
    </location>
</feature>
<gene>
    <name evidence="9" type="ORF">GCG54_00006826</name>
</gene>
<evidence type="ECO:0000256" key="3">
    <source>
        <dbReference type="ARBA" id="ARBA00022989"/>
    </source>
</evidence>
<dbReference type="AlphaFoldDB" id="A0A8H4CQI2"/>
<evidence type="ECO:0000256" key="4">
    <source>
        <dbReference type="ARBA" id="ARBA00023136"/>
    </source>
</evidence>
<organism evidence="9 10">
    <name type="scientific">Colletotrichum gloeosporioides</name>
    <name type="common">Anthracnose fungus</name>
    <name type="synonym">Glomerella cingulata</name>
    <dbReference type="NCBI Taxonomy" id="474922"/>
    <lineage>
        <taxon>Eukaryota</taxon>
        <taxon>Fungi</taxon>
        <taxon>Dikarya</taxon>
        <taxon>Ascomycota</taxon>
        <taxon>Pezizomycotina</taxon>
        <taxon>Sordariomycetes</taxon>
        <taxon>Hypocreomycetidae</taxon>
        <taxon>Glomerellales</taxon>
        <taxon>Glomerellaceae</taxon>
        <taxon>Colletotrichum</taxon>
        <taxon>Colletotrichum gloeosporioides species complex</taxon>
    </lineage>
</organism>
<dbReference type="Proteomes" id="UP000613401">
    <property type="component" value="Unassembled WGS sequence"/>
</dbReference>
<keyword evidence="3 7" id="KW-1133">Transmembrane helix</keyword>
<dbReference type="RefSeq" id="XP_045267368.1">
    <property type="nucleotide sequence ID" value="XM_045406822.1"/>
</dbReference>
<sequence>MEFVSNPADNEGPTVLAATLTVTCVALLTVGARLYVRLGMIHSFGIDVCLRLFLHLTNSDGFMTLAMAIAIAGEGVLITQVRHGVGRHTGDVDLAVDYPIAMKMSFASQPLFLSALCLVKLAVGSSLLRIASKKLYKSMIIGIMVFMTAYTIACIFTIVFQCTDVRIFWDFNVDSTCWDIETIKSLAYANSSVNILTDLLFGIAIPAPMLWTLNVPTRVRISLMIILGLGVFACAAACVKVYYVVTAYGKTFDPLWDSRNIQMWTVIEAKVGIIAGSLPTLRPLFKDFLGSIYGKGSKAPTGNTYYGRGTLRSGNSNWQTLSNSQWPVGTGEGGRAPRPRKERTGDDYEMGTYASRPVESTTVMAGGGADNSDESLYKAGLRDGPGAERQGIKKTTVTTIMFSSSQKDGPGN</sequence>
<dbReference type="Pfam" id="PF20684">
    <property type="entry name" value="Fung_rhodopsin"/>
    <property type="match status" value="1"/>
</dbReference>
<evidence type="ECO:0000259" key="8">
    <source>
        <dbReference type="Pfam" id="PF20684"/>
    </source>
</evidence>
<feature type="domain" description="Rhodopsin" evidence="8">
    <location>
        <begin position="52"/>
        <end position="286"/>
    </location>
</feature>
<reference evidence="9" key="2">
    <citation type="submission" date="2020-03" db="EMBL/GenBank/DDBJ databases">
        <authorList>
            <person name="Fu F.-F."/>
            <person name="Chen J."/>
        </authorList>
    </citation>
    <scope>NUCLEOTIDE SEQUENCE</scope>
    <source>
        <strain evidence="9">Lc1</strain>
    </source>
</reference>
<evidence type="ECO:0000256" key="2">
    <source>
        <dbReference type="ARBA" id="ARBA00022692"/>
    </source>
</evidence>
<comment type="subcellular location">
    <subcellularLocation>
        <location evidence="1">Membrane</location>
        <topology evidence="1">Multi-pass membrane protein</topology>
    </subcellularLocation>
</comment>
<evidence type="ECO:0000256" key="6">
    <source>
        <dbReference type="SAM" id="MobiDB-lite"/>
    </source>
</evidence>
<name>A0A8H4CQI2_COLGL</name>
<dbReference type="EMBL" id="WVTB01000022">
    <property type="protein sequence ID" value="KAF3808209.1"/>
    <property type="molecule type" value="Genomic_DNA"/>
</dbReference>
<evidence type="ECO:0000256" key="5">
    <source>
        <dbReference type="ARBA" id="ARBA00038359"/>
    </source>
</evidence>
<feature type="transmembrane region" description="Helical" evidence="7">
    <location>
        <begin position="111"/>
        <end position="128"/>
    </location>
</feature>
<feature type="compositionally biased region" description="Polar residues" evidence="6">
    <location>
        <begin position="317"/>
        <end position="327"/>
    </location>
</feature>
<comment type="similarity">
    <text evidence="5">Belongs to the SAT4 family.</text>
</comment>
<dbReference type="InterPro" id="IPR052337">
    <property type="entry name" value="SAT4-like"/>
</dbReference>
<feature type="region of interest" description="Disordered" evidence="6">
    <location>
        <begin position="317"/>
        <end position="391"/>
    </location>
</feature>
<protein>
    <recommendedName>
        <fullName evidence="8">Rhodopsin domain-containing protein</fullName>
    </recommendedName>
</protein>
<proteinExistence type="inferred from homology"/>
<dbReference type="GO" id="GO:0016020">
    <property type="term" value="C:membrane"/>
    <property type="evidence" value="ECO:0007669"/>
    <property type="project" value="UniProtKB-SubCell"/>
</dbReference>
<dbReference type="GeneID" id="69013973"/>
<feature type="transmembrane region" description="Helical" evidence="7">
    <location>
        <begin position="15"/>
        <end position="36"/>
    </location>
</feature>
<evidence type="ECO:0000313" key="10">
    <source>
        <dbReference type="Proteomes" id="UP000613401"/>
    </source>
</evidence>
<evidence type="ECO:0000256" key="7">
    <source>
        <dbReference type="SAM" id="Phobius"/>
    </source>
</evidence>
<keyword evidence="4 7" id="KW-0472">Membrane</keyword>
<keyword evidence="10" id="KW-1185">Reference proteome</keyword>
<reference evidence="9" key="1">
    <citation type="journal article" date="2020" name="Phytopathology">
        <title>Genome sequence and comparative analysis of Colletotrichum gloeosporioides isolated from Liriodendron leaves.</title>
        <authorList>
            <person name="Fu F.F."/>
            <person name="Hao Z."/>
            <person name="Wang P."/>
            <person name="Lu Y."/>
            <person name="Xue L.J."/>
            <person name="Wei G."/>
            <person name="Tian Y."/>
            <person name="Baishi H."/>
            <person name="Xu H."/>
            <person name="Shi J."/>
            <person name="Cheng T."/>
            <person name="Wang G."/>
            <person name="Yi Y."/>
            <person name="Chen J."/>
        </authorList>
    </citation>
    <scope>NUCLEOTIDE SEQUENCE</scope>
    <source>
        <strain evidence="9">Lc1</strain>
    </source>
</reference>
<keyword evidence="2 7" id="KW-0812">Transmembrane</keyword>
<dbReference type="InterPro" id="IPR049326">
    <property type="entry name" value="Rhodopsin_dom_fungi"/>
</dbReference>
<feature type="transmembrane region" description="Helical" evidence="7">
    <location>
        <begin position="140"/>
        <end position="160"/>
    </location>
</feature>
<accession>A0A8H4CQI2</accession>
<dbReference type="PANTHER" id="PTHR33048">
    <property type="entry name" value="PTH11-LIKE INTEGRAL MEMBRANE PROTEIN (AFU_ORTHOLOGUE AFUA_5G11245)"/>
    <property type="match status" value="1"/>
</dbReference>
<feature type="transmembrane region" description="Helical" evidence="7">
    <location>
        <begin position="48"/>
        <end position="72"/>
    </location>
</feature>
<evidence type="ECO:0000256" key="1">
    <source>
        <dbReference type="ARBA" id="ARBA00004141"/>
    </source>
</evidence>